<evidence type="ECO:0000313" key="7">
    <source>
        <dbReference type="Proteomes" id="UP000188320"/>
    </source>
</evidence>
<proteinExistence type="predicted"/>
<dbReference type="OrthoDB" id="121051at2759"/>
<dbReference type="GO" id="GO:0140664">
    <property type="term" value="F:ATP-dependent DNA damage sensor activity"/>
    <property type="evidence" value="ECO:0007669"/>
    <property type="project" value="InterPro"/>
</dbReference>
<evidence type="ECO:0000256" key="2">
    <source>
        <dbReference type="ARBA" id="ARBA00022840"/>
    </source>
</evidence>
<dbReference type="InterPro" id="IPR045076">
    <property type="entry name" value="MutS"/>
</dbReference>
<reference evidence="7" key="1">
    <citation type="submission" date="2017-01" db="EMBL/GenBank/DDBJ databases">
        <authorList>
            <person name="Wang Y."/>
            <person name="White M."/>
            <person name="Kvist S."/>
            <person name="Moncalvo J.-M."/>
        </authorList>
    </citation>
    <scope>NUCLEOTIDE SEQUENCE [LARGE SCALE GENOMIC DNA]</scope>
    <source>
        <strain evidence="7">COL-18-3</strain>
    </source>
</reference>
<feature type="domain" description="DNA mismatch repair proteins mutS family" evidence="5">
    <location>
        <begin position="3"/>
        <end position="110"/>
    </location>
</feature>
<dbReference type="EMBL" id="LSSK01000419">
    <property type="protein sequence ID" value="OMH83401.1"/>
    <property type="molecule type" value="Genomic_DNA"/>
</dbReference>
<keyword evidence="2" id="KW-0067">ATP-binding</keyword>
<dbReference type="Proteomes" id="UP000188320">
    <property type="component" value="Unassembled WGS sequence"/>
</dbReference>
<dbReference type="PANTHER" id="PTHR11361">
    <property type="entry name" value="DNA MISMATCH REPAIR PROTEIN MUTS FAMILY MEMBER"/>
    <property type="match status" value="1"/>
</dbReference>
<dbReference type="InterPro" id="IPR000432">
    <property type="entry name" value="DNA_mismatch_repair_MutS_C"/>
</dbReference>
<dbReference type="Gene3D" id="3.40.50.300">
    <property type="entry name" value="P-loop containing nucleotide triphosphate hydrolases"/>
    <property type="match status" value="1"/>
</dbReference>
<evidence type="ECO:0000256" key="1">
    <source>
        <dbReference type="ARBA" id="ARBA00022741"/>
    </source>
</evidence>
<name>A0A1R1PR40_ZANCU</name>
<accession>A0A1R1PR40</accession>
<dbReference type="GO" id="GO:0032301">
    <property type="term" value="C:MutSalpha complex"/>
    <property type="evidence" value="ECO:0007669"/>
    <property type="project" value="TreeGrafter"/>
</dbReference>
<dbReference type="Pfam" id="PF00488">
    <property type="entry name" value="MutS_V"/>
    <property type="match status" value="1"/>
</dbReference>
<evidence type="ECO:0000256" key="4">
    <source>
        <dbReference type="SAM" id="MobiDB-lite"/>
    </source>
</evidence>
<evidence type="ECO:0000259" key="5">
    <source>
        <dbReference type="Pfam" id="PF00488"/>
    </source>
</evidence>
<comment type="caution">
    <text evidence="6">The sequence shown here is derived from an EMBL/GenBank/DDBJ whole genome shotgun (WGS) entry which is preliminary data.</text>
</comment>
<gene>
    <name evidence="6" type="ORF">AX774_g3088</name>
</gene>
<protein>
    <submittedName>
        <fullName evidence="6">DNA mismatch repair protein msh-2</fullName>
    </submittedName>
</protein>
<dbReference type="GO" id="GO:0030983">
    <property type="term" value="F:mismatched DNA binding"/>
    <property type="evidence" value="ECO:0007669"/>
    <property type="project" value="InterPro"/>
</dbReference>
<evidence type="ECO:0000313" key="6">
    <source>
        <dbReference type="EMBL" id="OMH83401.1"/>
    </source>
</evidence>
<dbReference type="GO" id="GO:0006298">
    <property type="term" value="P:mismatch repair"/>
    <property type="evidence" value="ECO:0007669"/>
    <property type="project" value="InterPro"/>
</dbReference>
<organism evidence="6 7">
    <name type="scientific">Zancudomyces culisetae</name>
    <name type="common">Gut fungus</name>
    <name type="synonym">Smittium culisetae</name>
    <dbReference type="NCBI Taxonomy" id="1213189"/>
    <lineage>
        <taxon>Eukaryota</taxon>
        <taxon>Fungi</taxon>
        <taxon>Fungi incertae sedis</taxon>
        <taxon>Zoopagomycota</taxon>
        <taxon>Kickxellomycotina</taxon>
        <taxon>Harpellomycetes</taxon>
        <taxon>Harpellales</taxon>
        <taxon>Legeriomycetaceae</taxon>
        <taxon>Zancudomyces</taxon>
    </lineage>
</organism>
<keyword evidence="1" id="KW-0547">Nucleotide-binding</keyword>
<keyword evidence="7" id="KW-1185">Reference proteome</keyword>
<dbReference type="GO" id="GO:0006312">
    <property type="term" value="P:mitotic recombination"/>
    <property type="evidence" value="ECO:0007669"/>
    <property type="project" value="TreeGrafter"/>
</dbReference>
<dbReference type="AlphaFoldDB" id="A0A1R1PR40"/>
<dbReference type="GO" id="GO:0005524">
    <property type="term" value="F:ATP binding"/>
    <property type="evidence" value="ECO:0007669"/>
    <property type="project" value="UniProtKB-KW"/>
</dbReference>
<feature type="compositionally biased region" description="Low complexity" evidence="4">
    <location>
        <begin position="161"/>
        <end position="170"/>
    </location>
</feature>
<sequence>MERLGAFCLFATHFHELTTKLVEANSCGANKVCNLHVMAKITGSSISTGTSAGASGNASGNKDVSSSDVEEFLTLLYKIVEGPSDQSFGIQVAKMAGFPESVLDLATKRLVQTTASISNGNDGNDGDDVEMADVDQGADDKEQGVQLIIEFLSSITKDIKSSTMNSNGDDSSGGGAGDKQRVLQIINKHKGAYMPKFSQNRYISQLLCL</sequence>
<dbReference type="PANTHER" id="PTHR11361:SF35">
    <property type="entry name" value="DNA MISMATCH REPAIR PROTEIN MSH2"/>
    <property type="match status" value="1"/>
</dbReference>
<keyword evidence="3" id="KW-0238">DNA-binding</keyword>
<evidence type="ECO:0000256" key="3">
    <source>
        <dbReference type="ARBA" id="ARBA00023125"/>
    </source>
</evidence>
<dbReference type="InterPro" id="IPR027417">
    <property type="entry name" value="P-loop_NTPase"/>
</dbReference>
<feature type="region of interest" description="Disordered" evidence="4">
    <location>
        <begin position="160"/>
        <end position="179"/>
    </location>
</feature>